<dbReference type="Proteomes" id="UP001345963">
    <property type="component" value="Unassembled WGS sequence"/>
</dbReference>
<evidence type="ECO:0000313" key="2">
    <source>
        <dbReference type="EMBL" id="MED6256535.1"/>
    </source>
</evidence>
<reference evidence="2 3" key="1">
    <citation type="submission" date="2021-07" db="EMBL/GenBank/DDBJ databases">
        <authorList>
            <person name="Palmer J.M."/>
        </authorList>
    </citation>
    <scope>NUCLEOTIDE SEQUENCE [LARGE SCALE GENOMIC DNA]</scope>
    <source>
        <strain evidence="2 3">AT_MEX2019</strain>
        <tissue evidence="2">Muscle</tissue>
    </source>
</reference>
<proteinExistence type="predicted"/>
<evidence type="ECO:0000256" key="1">
    <source>
        <dbReference type="SAM" id="MobiDB-lite"/>
    </source>
</evidence>
<feature type="compositionally biased region" description="Pro residues" evidence="1">
    <location>
        <begin position="61"/>
        <end position="70"/>
    </location>
</feature>
<name>A0ABU7C2L8_9TELE</name>
<feature type="region of interest" description="Disordered" evidence="1">
    <location>
        <begin position="53"/>
        <end position="77"/>
    </location>
</feature>
<sequence length="77" mass="8688">DTGHFVESGTHLLLELKNSWMWTHSPGNSHSKINNPPSCHSHSPSWTWNINLPQRRNHFPPGNPLPPPPKLTSLPRA</sequence>
<comment type="caution">
    <text evidence="2">The sequence shown here is derived from an EMBL/GenBank/DDBJ whole genome shotgun (WGS) entry which is preliminary data.</text>
</comment>
<evidence type="ECO:0000313" key="3">
    <source>
        <dbReference type="Proteomes" id="UP001345963"/>
    </source>
</evidence>
<keyword evidence="3" id="KW-1185">Reference proteome</keyword>
<feature type="non-terminal residue" evidence="2">
    <location>
        <position position="1"/>
    </location>
</feature>
<organism evidence="2 3">
    <name type="scientific">Ataeniobius toweri</name>
    <dbReference type="NCBI Taxonomy" id="208326"/>
    <lineage>
        <taxon>Eukaryota</taxon>
        <taxon>Metazoa</taxon>
        <taxon>Chordata</taxon>
        <taxon>Craniata</taxon>
        <taxon>Vertebrata</taxon>
        <taxon>Euteleostomi</taxon>
        <taxon>Actinopterygii</taxon>
        <taxon>Neopterygii</taxon>
        <taxon>Teleostei</taxon>
        <taxon>Neoteleostei</taxon>
        <taxon>Acanthomorphata</taxon>
        <taxon>Ovalentaria</taxon>
        <taxon>Atherinomorphae</taxon>
        <taxon>Cyprinodontiformes</taxon>
        <taxon>Goodeidae</taxon>
        <taxon>Ataeniobius</taxon>
    </lineage>
</organism>
<accession>A0ABU7C2L8</accession>
<dbReference type="EMBL" id="JAHUTI010075952">
    <property type="protein sequence ID" value="MED6256535.1"/>
    <property type="molecule type" value="Genomic_DNA"/>
</dbReference>
<gene>
    <name evidence="2" type="ORF">ATANTOWER_028360</name>
</gene>
<protein>
    <submittedName>
        <fullName evidence="2">Uncharacterized protein</fullName>
    </submittedName>
</protein>